<protein>
    <submittedName>
        <fullName evidence="1 3">Uncharacterized protein</fullName>
    </submittedName>
</protein>
<evidence type="ECO:0000313" key="1">
    <source>
        <dbReference type="EMBL" id="VDM58700.1"/>
    </source>
</evidence>
<dbReference type="WBParaSite" id="ACOC_0000711401-mRNA-1">
    <property type="protein sequence ID" value="ACOC_0000711401-mRNA-1"/>
    <property type="gene ID" value="ACOC_0000711401"/>
</dbReference>
<dbReference type="Gene3D" id="2.30.29.30">
    <property type="entry name" value="Pleckstrin-homology domain (PH domain)/Phosphotyrosine-binding domain (PTB)"/>
    <property type="match status" value="1"/>
</dbReference>
<keyword evidence="2" id="KW-1185">Reference proteome</keyword>
<organism evidence="3">
    <name type="scientific">Angiostrongylus costaricensis</name>
    <name type="common">Nematode worm</name>
    <dbReference type="NCBI Taxonomy" id="334426"/>
    <lineage>
        <taxon>Eukaryota</taxon>
        <taxon>Metazoa</taxon>
        <taxon>Ecdysozoa</taxon>
        <taxon>Nematoda</taxon>
        <taxon>Chromadorea</taxon>
        <taxon>Rhabditida</taxon>
        <taxon>Rhabditina</taxon>
        <taxon>Rhabditomorpha</taxon>
        <taxon>Strongyloidea</taxon>
        <taxon>Metastrongylidae</taxon>
        <taxon>Angiostrongylus</taxon>
    </lineage>
</organism>
<gene>
    <name evidence="1" type="ORF">ACOC_LOCUS7115</name>
</gene>
<name>A0A0R3PPI6_ANGCS</name>
<sequence>MEPLCTQKIHVFQHRLLRKDWKPYIALIYGESAFGKARIELFDSPRELNSMKPHKIFLLEHCVSIKSHTNTGETRCKYFNYFRILW</sequence>
<dbReference type="Proteomes" id="UP000267027">
    <property type="component" value="Unassembled WGS sequence"/>
</dbReference>
<dbReference type="InterPro" id="IPR011993">
    <property type="entry name" value="PH-like_dom_sf"/>
</dbReference>
<dbReference type="AlphaFoldDB" id="A0A0R3PPI6"/>
<evidence type="ECO:0000313" key="2">
    <source>
        <dbReference type="Proteomes" id="UP000267027"/>
    </source>
</evidence>
<dbReference type="EMBL" id="UYYA01004007">
    <property type="protein sequence ID" value="VDM58700.1"/>
    <property type="molecule type" value="Genomic_DNA"/>
</dbReference>
<dbReference type="STRING" id="334426.A0A0R3PPI6"/>
<dbReference type="OrthoDB" id="5798238at2759"/>
<proteinExistence type="predicted"/>
<evidence type="ECO:0000313" key="3">
    <source>
        <dbReference type="WBParaSite" id="ACOC_0000711401-mRNA-1"/>
    </source>
</evidence>
<accession>A0A0R3PPI6</accession>
<reference evidence="1 2" key="2">
    <citation type="submission" date="2018-11" db="EMBL/GenBank/DDBJ databases">
        <authorList>
            <consortium name="Pathogen Informatics"/>
        </authorList>
    </citation>
    <scope>NUCLEOTIDE SEQUENCE [LARGE SCALE GENOMIC DNA]</scope>
    <source>
        <strain evidence="1 2">Costa Rica</strain>
    </source>
</reference>
<reference evidence="3" key="1">
    <citation type="submission" date="2017-02" db="UniProtKB">
        <authorList>
            <consortium name="WormBaseParasite"/>
        </authorList>
    </citation>
    <scope>IDENTIFICATION</scope>
</reference>